<evidence type="ECO:0000313" key="3">
    <source>
        <dbReference type="Proteomes" id="UP000007800"/>
    </source>
</evidence>
<dbReference type="GeneID" id="9058157"/>
<dbReference type="EMBL" id="GG670914">
    <property type="protein sequence ID" value="EER19805.1"/>
    <property type="molecule type" value="Genomic_DNA"/>
</dbReference>
<organism evidence="3">
    <name type="scientific">Perkinsus marinus (strain ATCC 50983 / TXsc)</name>
    <dbReference type="NCBI Taxonomy" id="423536"/>
    <lineage>
        <taxon>Eukaryota</taxon>
        <taxon>Sar</taxon>
        <taxon>Alveolata</taxon>
        <taxon>Perkinsozoa</taxon>
        <taxon>Perkinsea</taxon>
        <taxon>Perkinsida</taxon>
        <taxon>Perkinsidae</taxon>
        <taxon>Perkinsus</taxon>
    </lineage>
</organism>
<dbReference type="RefSeq" id="XP_002788009.1">
    <property type="nucleotide sequence ID" value="XM_002787963.1"/>
</dbReference>
<reference evidence="2 3" key="1">
    <citation type="submission" date="2008-07" db="EMBL/GenBank/DDBJ databases">
        <authorList>
            <person name="El-Sayed N."/>
            <person name="Caler E."/>
            <person name="Inman J."/>
            <person name="Amedeo P."/>
            <person name="Hass B."/>
            <person name="Wortman J."/>
        </authorList>
    </citation>
    <scope>NUCLEOTIDE SEQUENCE [LARGE SCALE GENOMIC DNA]</scope>
    <source>
        <strain evidence="3">ATCC 50983 / TXsc</strain>
    </source>
</reference>
<feature type="region of interest" description="Disordered" evidence="1">
    <location>
        <begin position="1"/>
        <end position="33"/>
    </location>
</feature>
<accession>C5K6T8</accession>
<gene>
    <name evidence="2" type="ORF">Pmar_PMAR001467</name>
</gene>
<keyword evidence="3" id="KW-1185">Reference proteome</keyword>
<name>C5K6T8_PERM5</name>
<evidence type="ECO:0000313" key="2">
    <source>
        <dbReference type="EMBL" id="EER19805.1"/>
    </source>
</evidence>
<evidence type="ECO:0000256" key="1">
    <source>
        <dbReference type="SAM" id="MobiDB-lite"/>
    </source>
</evidence>
<proteinExistence type="predicted"/>
<protein>
    <submittedName>
        <fullName evidence="2">Uncharacterized protein</fullName>
    </submittedName>
</protein>
<dbReference type="AlphaFoldDB" id="C5K6T8"/>
<sequence length="96" mass="10554">MLDGVQRPATNDGCISGQTPAADQPVPSPDLMNGYLKESAQEMYFGKSREQFIAQHIAFSIQDAASTLSDEDLDLLGRVSFRDQPNRLEMISPADH</sequence>
<dbReference type="OrthoDB" id="414807at2759"/>
<dbReference type="Proteomes" id="UP000007800">
    <property type="component" value="Unassembled WGS sequence"/>
</dbReference>
<dbReference type="InParanoid" id="C5K6T8"/>